<evidence type="ECO:0000313" key="6">
    <source>
        <dbReference type="EMBL" id="MDI9233330.1"/>
    </source>
</evidence>
<sequence>MELTGFITLAMAVALAWPRAEVAQQRIVLLPSADGSNSAVVVQGADGERLLNTPYAGLEVMAAGSTQAVTFTESEVRARYAPVLEAQPPRPTSFSLYFVSGSDSQLTSESAQTLSGLQSFLQSRPAPEVTVIGHTDRTGSVAINDALSLKRAQSVRELIRQTGIAVEHMAVFGLGSREPIAAGAQEGLNRRVEIHVR</sequence>
<evidence type="ECO:0000256" key="3">
    <source>
        <dbReference type="ARBA" id="ARBA00023237"/>
    </source>
</evidence>
<dbReference type="EMBL" id="JASGBH010000003">
    <property type="protein sequence ID" value="MDI9233330.1"/>
    <property type="molecule type" value="Genomic_DNA"/>
</dbReference>
<organism evidence="6 7">
    <name type="scientific">Limnohabitans lacus</name>
    <dbReference type="NCBI Taxonomy" id="3045173"/>
    <lineage>
        <taxon>Bacteria</taxon>
        <taxon>Pseudomonadati</taxon>
        <taxon>Pseudomonadota</taxon>
        <taxon>Betaproteobacteria</taxon>
        <taxon>Burkholderiales</taxon>
        <taxon>Comamonadaceae</taxon>
        <taxon>Limnohabitans</taxon>
    </lineage>
</organism>
<reference evidence="6" key="1">
    <citation type="submission" date="2023-05" db="EMBL/GenBank/DDBJ databases">
        <title>Limnohabitans sp. strain HM2-2 Genome sequencing and assembly.</title>
        <authorList>
            <person name="Jung Y."/>
        </authorList>
    </citation>
    <scope>NUCLEOTIDE SEQUENCE</scope>
    <source>
        <strain evidence="6">HM2-2</strain>
    </source>
</reference>
<proteinExistence type="predicted"/>
<comment type="subcellular location">
    <subcellularLocation>
        <location evidence="1">Cell outer membrane</location>
    </subcellularLocation>
</comment>
<dbReference type="PRINTS" id="PR01021">
    <property type="entry name" value="OMPADOMAIN"/>
</dbReference>
<dbReference type="PANTHER" id="PTHR30329">
    <property type="entry name" value="STATOR ELEMENT OF FLAGELLAR MOTOR COMPLEX"/>
    <property type="match status" value="1"/>
</dbReference>
<dbReference type="InterPro" id="IPR036737">
    <property type="entry name" value="OmpA-like_sf"/>
</dbReference>
<evidence type="ECO:0000256" key="2">
    <source>
        <dbReference type="ARBA" id="ARBA00023136"/>
    </source>
</evidence>
<protein>
    <submittedName>
        <fullName evidence="6">OmpA family protein</fullName>
    </submittedName>
</protein>
<evidence type="ECO:0000313" key="7">
    <source>
        <dbReference type="Proteomes" id="UP001431902"/>
    </source>
</evidence>
<feature type="domain" description="OmpA-like" evidence="5">
    <location>
        <begin position="85"/>
        <end position="197"/>
    </location>
</feature>
<name>A0ABT6X5E2_9BURK</name>
<dbReference type="InterPro" id="IPR050330">
    <property type="entry name" value="Bact_OuterMem_StrucFunc"/>
</dbReference>
<keyword evidence="2 4" id="KW-0472">Membrane</keyword>
<dbReference type="SUPFAM" id="SSF103088">
    <property type="entry name" value="OmpA-like"/>
    <property type="match status" value="1"/>
</dbReference>
<evidence type="ECO:0000256" key="4">
    <source>
        <dbReference type="PROSITE-ProRule" id="PRU00473"/>
    </source>
</evidence>
<dbReference type="Gene3D" id="3.30.1330.60">
    <property type="entry name" value="OmpA-like domain"/>
    <property type="match status" value="1"/>
</dbReference>
<dbReference type="Pfam" id="PF00691">
    <property type="entry name" value="OmpA"/>
    <property type="match status" value="1"/>
</dbReference>
<accession>A0ABT6X5E2</accession>
<dbReference type="InterPro" id="IPR006664">
    <property type="entry name" value="OMP_bac"/>
</dbReference>
<comment type="caution">
    <text evidence="6">The sequence shown here is derived from an EMBL/GenBank/DDBJ whole genome shotgun (WGS) entry which is preliminary data.</text>
</comment>
<dbReference type="PANTHER" id="PTHR30329:SF21">
    <property type="entry name" value="LIPOPROTEIN YIAD-RELATED"/>
    <property type="match status" value="1"/>
</dbReference>
<evidence type="ECO:0000256" key="1">
    <source>
        <dbReference type="ARBA" id="ARBA00004442"/>
    </source>
</evidence>
<dbReference type="PROSITE" id="PS51123">
    <property type="entry name" value="OMPA_2"/>
    <property type="match status" value="1"/>
</dbReference>
<dbReference type="Proteomes" id="UP001431902">
    <property type="component" value="Unassembled WGS sequence"/>
</dbReference>
<keyword evidence="7" id="KW-1185">Reference proteome</keyword>
<keyword evidence="3" id="KW-0998">Cell outer membrane</keyword>
<dbReference type="RefSeq" id="WP_283223726.1">
    <property type="nucleotide sequence ID" value="NZ_JASGBH010000003.1"/>
</dbReference>
<dbReference type="InterPro" id="IPR006665">
    <property type="entry name" value="OmpA-like"/>
</dbReference>
<gene>
    <name evidence="6" type="ORF">QLQ16_05695</name>
</gene>
<evidence type="ECO:0000259" key="5">
    <source>
        <dbReference type="PROSITE" id="PS51123"/>
    </source>
</evidence>
<dbReference type="CDD" id="cd07185">
    <property type="entry name" value="OmpA_C-like"/>
    <property type="match status" value="1"/>
</dbReference>